<dbReference type="Gene3D" id="1.10.800.10">
    <property type="entry name" value="Aromatic amino acid hydroxylase"/>
    <property type="match status" value="1"/>
</dbReference>
<proteinExistence type="inferred from homology"/>
<dbReference type="SUPFAM" id="SSF56534">
    <property type="entry name" value="Aromatic aminoacid monoxygenases, catalytic and oligomerization domains"/>
    <property type="match status" value="1"/>
</dbReference>
<gene>
    <name evidence="9" type="ORF">L0F81_08510</name>
</gene>
<keyword evidence="6" id="KW-0503">Monooxygenase</keyword>
<dbReference type="NCBIfam" id="NF008877">
    <property type="entry name" value="PRK11913.1-2"/>
    <property type="match status" value="1"/>
</dbReference>
<protein>
    <submittedName>
        <fullName evidence="9">Phenylalanine 4-monooxygenase</fullName>
        <ecNumber evidence="9">1.14.16.1</ecNumber>
    </submittedName>
</protein>
<feature type="region of interest" description="Disordered" evidence="7">
    <location>
        <begin position="1"/>
        <end position="37"/>
    </location>
</feature>
<dbReference type="Proteomes" id="UP001299012">
    <property type="component" value="Unassembled WGS sequence"/>
</dbReference>
<feature type="compositionally biased region" description="Basic and acidic residues" evidence="7">
    <location>
        <begin position="1"/>
        <end position="10"/>
    </location>
</feature>
<evidence type="ECO:0000256" key="2">
    <source>
        <dbReference type="ARBA" id="ARBA00009712"/>
    </source>
</evidence>
<evidence type="ECO:0000259" key="8">
    <source>
        <dbReference type="PROSITE" id="PS51410"/>
    </source>
</evidence>
<evidence type="ECO:0000256" key="6">
    <source>
        <dbReference type="ARBA" id="ARBA00023033"/>
    </source>
</evidence>
<keyword evidence="3" id="KW-0479">Metal-binding</keyword>
<keyword evidence="10" id="KW-1185">Reference proteome</keyword>
<evidence type="ECO:0000256" key="1">
    <source>
        <dbReference type="ARBA" id="ARBA00001954"/>
    </source>
</evidence>
<keyword evidence="4 9" id="KW-0560">Oxidoreductase</keyword>
<dbReference type="InterPro" id="IPR036329">
    <property type="entry name" value="Aro-AA_hydroxylase_C_sf"/>
</dbReference>
<dbReference type="Pfam" id="PF00351">
    <property type="entry name" value="Biopterin_H"/>
    <property type="match status" value="1"/>
</dbReference>
<evidence type="ECO:0000313" key="10">
    <source>
        <dbReference type="Proteomes" id="UP001299012"/>
    </source>
</evidence>
<dbReference type="EC" id="1.14.16.1" evidence="9"/>
<dbReference type="EMBL" id="JAKKZF010000020">
    <property type="protein sequence ID" value="MCG0063322.1"/>
    <property type="molecule type" value="Genomic_DNA"/>
</dbReference>
<dbReference type="PRINTS" id="PR00372">
    <property type="entry name" value="FYWHYDRXLASE"/>
</dbReference>
<evidence type="ECO:0000256" key="5">
    <source>
        <dbReference type="ARBA" id="ARBA00023004"/>
    </source>
</evidence>
<dbReference type="PANTHER" id="PTHR11473:SF24">
    <property type="entry name" value="PHENYLALANINE-4-HYDROXYLASE"/>
    <property type="match status" value="1"/>
</dbReference>
<comment type="similarity">
    <text evidence="2">Belongs to the biopterin-dependent aromatic amino acid hydroxylase family.</text>
</comment>
<dbReference type="InterPro" id="IPR001273">
    <property type="entry name" value="ArAA_hydroxylase"/>
</dbReference>
<dbReference type="PROSITE" id="PS51410">
    <property type="entry name" value="BH4_AAA_HYDROXYL_2"/>
    <property type="match status" value="1"/>
</dbReference>
<name>A0ABS9JCN9_9ACTN</name>
<evidence type="ECO:0000256" key="7">
    <source>
        <dbReference type="SAM" id="MobiDB-lite"/>
    </source>
</evidence>
<comment type="caution">
    <text evidence="9">The sequence shown here is derived from an EMBL/GenBank/DDBJ whole genome shotgun (WGS) entry which is preliminary data.</text>
</comment>
<dbReference type="InterPro" id="IPR036951">
    <property type="entry name" value="ArAA_hydroxylase_sf"/>
</dbReference>
<accession>A0ABS9JCN9</accession>
<evidence type="ECO:0000256" key="4">
    <source>
        <dbReference type="ARBA" id="ARBA00023002"/>
    </source>
</evidence>
<dbReference type="PANTHER" id="PTHR11473">
    <property type="entry name" value="AROMATIC AMINO ACID HYDROXYLASE"/>
    <property type="match status" value="1"/>
</dbReference>
<evidence type="ECO:0000256" key="3">
    <source>
        <dbReference type="ARBA" id="ARBA00022723"/>
    </source>
</evidence>
<comment type="cofactor">
    <cofactor evidence="1">
        <name>Fe(2+)</name>
        <dbReference type="ChEBI" id="CHEBI:29033"/>
    </cofactor>
</comment>
<sequence length="299" mass="32993">MSTFEPHRNSEQLLPMTTAGDGVDIESAGSGLTDESSAYRKRRDEIAALAADHTVGDPIPEVEYTDAEHALWRLVSQRLAERHRHLAAPEFLAAAERLDVTGEGVPQLRDVSDRLHGLTGFRLRPAAGVVPFALFCGSLADRYFHSTQYLRDGATPFYSTEPDILHEVIGHGSAMADDRFAALYRLAGEAVRRVESETAVQFVAKTFWFTIECGLLDAADGPRAYGASIVSSYGELEHFRSADIRPLDIADMVHVDYDITQYQTTLYSARSLAHLEDVAGEFWASCDDTSIEKLLVVDI</sequence>
<evidence type="ECO:0000313" key="9">
    <source>
        <dbReference type="EMBL" id="MCG0063322.1"/>
    </source>
</evidence>
<dbReference type="GO" id="GO:0004505">
    <property type="term" value="F:phenylalanine 4-monooxygenase activity"/>
    <property type="evidence" value="ECO:0007669"/>
    <property type="project" value="UniProtKB-EC"/>
</dbReference>
<dbReference type="RefSeq" id="WP_237481166.1">
    <property type="nucleotide sequence ID" value="NZ_JAKKZF010000020.1"/>
</dbReference>
<organism evidence="9 10">
    <name type="scientific">Streptomyces tricolor</name>
    <dbReference type="NCBI Taxonomy" id="68277"/>
    <lineage>
        <taxon>Bacteria</taxon>
        <taxon>Bacillati</taxon>
        <taxon>Actinomycetota</taxon>
        <taxon>Actinomycetes</taxon>
        <taxon>Kitasatosporales</taxon>
        <taxon>Streptomycetaceae</taxon>
        <taxon>Streptomyces</taxon>
        <taxon>Streptomyces violaceoruber group</taxon>
    </lineage>
</organism>
<keyword evidence="5" id="KW-0408">Iron</keyword>
<feature type="domain" description="Biopterin-dependent aromatic amino acid hydroxylase family profile" evidence="8">
    <location>
        <begin position="1"/>
        <end position="299"/>
    </location>
</feature>
<dbReference type="InterPro" id="IPR019774">
    <property type="entry name" value="Aromatic-AA_hydroxylase_C"/>
</dbReference>
<reference evidence="9 10" key="1">
    <citation type="submission" date="2022-01" db="EMBL/GenBank/DDBJ databases">
        <title>Draft Genome Sequences of Seven Type Strains of the Genus Streptomyces.</title>
        <authorList>
            <person name="Aziz S."/>
            <person name="Coretto E."/>
            <person name="Chronakova A."/>
            <person name="Sproer C."/>
            <person name="Huber K."/>
            <person name="Nouioui I."/>
            <person name="Gross H."/>
        </authorList>
    </citation>
    <scope>NUCLEOTIDE SEQUENCE [LARGE SCALE GENOMIC DNA]</scope>
    <source>
        <strain evidence="9 10">DSM 41685</strain>
    </source>
</reference>